<dbReference type="EMBL" id="CP002541">
    <property type="protein sequence ID" value="ADY13603.1"/>
    <property type="molecule type" value="Genomic_DNA"/>
</dbReference>
<dbReference type="STRING" id="158189.SpiBuddy_1779"/>
<gene>
    <name evidence="2" type="ordered locus">SpiBuddy_1779</name>
</gene>
<keyword evidence="1" id="KW-0472">Membrane</keyword>
<dbReference type="KEGG" id="sbu:SpiBuddy_1779"/>
<reference evidence="3" key="1">
    <citation type="submission" date="2011-02" db="EMBL/GenBank/DDBJ databases">
        <title>Complete sequence of Spirochaeta sp. Buddy.</title>
        <authorList>
            <person name="Lucas S."/>
            <person name="Copeland A."/>
            <person name="Lapidus A."/>
            <person name="Cheng J.-F."/>
            <person name="Goodwin L."/>
            <person name="Pitluck S."/>
            <person name="Zeytun A."/>
            <person name="Detter J.C."/>
            <person name="Han C."/>
            <person name="Tapia R."/>
            <person name="Land M."/>
            <person name="Hauser L."/>
            <person name="Kyrpides N."/>
            <person name="Ivanova N."/>
            <person name="Mikhailova N."/>
            <person name="Pagani I."/>
            <person name="Ritalahti K.M."/>
            <person name="Loeffler F.E."/>
            <person name="Woyke T."/>
        </authorList>
    </citation>
    <scope>NUCLEOTIDE SEQUENCE [LARGE SCALE GENOMIC DNA]</scope>
    <source>
        <strain evidence="3">ATCC BAA-1886 / DSM 22777 / Buddy</strain>
    </source>
</reference>
<dbReference type="OrthoDB" id="367994at2"/>
<keyword evidence="1" id="KW-1133">Transmembrane helix</keyword>
<evidence type="ECO:0000313" key="2">
    <source>
        <dbReference type="EMBL" id="ADY13603.1"/>
    </source>
</evidence>
<sequence length="491" mass="55526">MITNETFEYTIDDRLMRLIVIGDQSMELPTYLLQGEKAHGYLYKDGTLSRWYWKGLTVVDGKRCIYFDPLEIFAFEQIASTKRNHALSLVRDLASALMGLPSSFLDLSSGILPLWRVWGVEDGSLLILPQDVADLFASCSDEQKRFYHLGAWVHHGIHAPFALIDQLTAFLYFAAVGFAPFYDKDTREDAFKAVPLALCSVNLNKATTSFIDKTLSLSLTKMRDVSGNLESQKALAFFLAQTEKLIWDLPMLKEPRKREDLSAIPACASFLEGQKKRAGRNRFWRKKGWIVITVAVSVIAVAWFTTSRIQTSLAPPYTAGMPPITIIEEFYAGQNALDLQKMEASLAKKTKNPASMEVTNLFVTRQTRQAYEGINTQIDPNRWINEGKPAILEGTFLYGVADLQVKPVDERTFIAEGKLYTPYSYSNEEEVTEQAEKGMRIFTYQIEQQFTVERGKRGWYEITDISSVSVQPLQSIVVPTYSRLEGSAQSQ</sequence>
<organism evidence="2 3">
    <name type="scientific">Sphaerochaeta globosa (strain ATCC BAA-1886 / DSM 22777 / Buddy)</name>
    <name type="common">Spirochaeta sp. (strain Buddy)</name>
    <dbReference type="NCBI Taxonomy" id="158189"/>
    <lineage>
        <taxon>Bacteria</taxon>
        <taxon>Pseudomonadati</taxon>
        <taxon>Spirochaetota</taxon>
        <taxon>Spirochaetia</taxon>
        <taxon>Spirochaetales</taxon>
        <taxon>Sphaerochaetaceae</taxon>
        <taxon>Sphaerochaeta</taxon>
    </lineage>
</organism>
<dbReference type="Proteomes" id="UP000008466">
    <property type="component" value="Chromosome"/>
</dbReference>
<feature type="transmembrane region" description="Helical" evidence="1">
    <location>
        <begin position="288"/>
        <end position="306"/>
    </location>
</feature>
<evidence type="ECO:0000313" key="3">
    <source>
        <dbReference type="Proteomes" id="UP000008466"/>
    </source>
</evidence>
<accession>F0RWH2</accession>
<dbReference type="HOGENOM" id="CLU_555371_0_0_12"/>
<name>F0RWH2_SPHGB</name>
<keyword evidence="3" id="KW-1185">Reference proteome</keyword>
<keyword evidence="1" id="KW-0812">Transmembrane</keyword>
<proteinExistence type="predicted"/>
<dbReference type="AlphaFoldDB" id="F0RWH2"/>
<evidence type="ECO:0000256" key="1">
    <source>
        <dbReference type="SAM" id="Phobius"/>
    </source>
</evidence>
<protein>
    <submittedName>
        <fullName evidence="2">Uncharacterized protein</fullName>
    </submittedName>
</protein>
<dbReference type="RefSeq" id="WP_013607452.1">
    <property type="nucleotide sequence ID" value="NC_015152.1"/>
</dbReference>